<reference evidence="1" key="1">
    <citation type="submission" date="2021-06" db="EMBL/GenBank/DDBJ databases">
        <authorList>
            <person name="Kallberg Y."/>
            <person name="Tangrot J."/>
            <person name="Rosling A."/>
        </authorList>
    </citation>
    <scope>NUCLEOTIDE SEQUENCE</scope>
    <source>
        <strain evidence="1">FL130A</strain>
    </source>
</reference>
<dbReference type="EMBL" id="CAJVPS010000160">
    <property type="protein sequence ID" value="CAG8459325.1"/>
    <property type="molecule type" value="Genomic_DNA"/>
</dbReference>
<protein>
    <submittedName>
        <fullName evidence="1">9107_t:CDS:1</fullName>
    </submittedName>
</protein>
<proteinExistence type="predicted"/>
<keyword evidence="2" id="KW-1185">Reference proteome</keyword>
<accession>A0A9N8Z1A7</accession>
<dbReference type="Proteomes" id="UP000789508">
    <property type="component" value="Unassembled WGS sequence"/>
</dbReference>
<sequence length="112" mass="12603">MKNEPQSTSNINEINRCESRFSVVTISIQSMISTTTALPNQSTFSWIYEKIKNAFKFGNQAEQTPEEVISDVLKECSAKSPVTNANGTNRCESRFALVNYCQQYMVTTTTET</sequence>
<gene>
    <name evidence="1" type="ORF">ALEPTO_LOCUS1452</name>
</gene>
<name>A0A9N8Z1A7_9GLOM</name>
<dbReference type="OrthoDB" id="2673191at2759"/>
<evidence type="ECO:0000313" key="2">
    <source>
        <dbReference type="Proteomes" id="UP000789508"/>
    </source>
</evidence>
<comment type="caution">
    <text evidence="1">The sequence shown here is derived from an EMBL/GenBank/DDBJ whole genome shotgun (WGS) entry which is preliminary data.</text>
</comment>
<organism evidence="1 2">
    <name type="scientific">Ambispora leptoticha</name>
    <dbReference type="NCBI Taxonomy" id="144679"/>
    <lineage>
        <taxon>Eukaryota</taxon>
        <taxon>Fungi</taxon>
        <taxon>Fungi incertae sedis</taxon>
        <taxon>Mucoromycota</taxon>
        <taxon>Glomeromycotina</taxon>
        <taxon>Glomeromycetes</taxon>
        <taxon>Archaeosporales</taxon>
        <taxon>Ambisporaceae</taxon>
        <taxon>Ambispora</taxon>
    </lineage>
</organism>
<evidence type="ECO:0000313" key="1">
    <source>
        <dbReference type="EMBL" id="CAG8459325.1"/>
    </source>
</evidence>
<dbReference type="AlphaFoldDB" id="A0A9N8Z1A7"/>